<comment type="caution">
    <text evidence="2">The sequence shown here is derived from an EMBL/GenBank/DDBJ whole genome shotgun (WGS) entry which is preliminary data.</text>
</comment>
<feature type="region of interest" description="Disordered" evidence="1">
    <location>
        <begin position="228"/>
        <end position="258"/>
    </location>
</feature>
<evidence type="ECO:0000313" key="2">
    <source>
        <dbReference type="EMBL" id="KAK2722286.1"/>
    </source>
</evidence>
<dbReference type="EMBL" id="JAVRJZ010000005">
    <property type="protein sequence ID" value="KAK2722286.1"/>
    <property type="molecule type" value="Genomic_DNA"/>
</dbReference>
<proteinExistence type="predicted"/>
<feature type="region of interest" description="Disordered" evidence="1">
    <location>
        <begin position="275"/>
        <end position="301"/>
    </location>
</feature>
<feature type="compositionally biased region" description="Polar residues" evidence="1">
    <location>
        <begin position="169"/>
        <end position="184"/>
    </location>
</feature>
<feature type="region of interest" description="Disordered" evidence="1">
    <location>
        <begin position="428"/>
        <end position="451"/>
    </location>
</feature>
<feature type="compositionally biased region" description="Polar residues" evidence="1">
    <location>
        <begin position="275"/>
        <end position="285"/>
    </location>
</feature>
<evidence type="ECO:0000313" key="3">
    <source>
        <dbReference type="Proteomes" id="UP001187531"/>
    </source>
</evidence>
<feature type="region of interest" description="Disordered" evidence="1">
    <location>
        <begin position="482"/>
        <end position="514"/>
    </location>
</feature>
<feature type="region of interest" description="Disordered" evidence="1">
    <location>
        <begin position="537"/>
        <end position="612"/>
    </location>
</feature>
<feature type="compositionally biased region" description="Polar residues" evidence="1">
    <location>
        <begin position="249"/>
        <end position="258"/>
    </location>
</feature>
<feature type="region of interest" description="Disordered" evidence="1">
    <location>
        <begin position="45"/>
        <end position="71"/>
    </location>
</feature>
<keyword evidence="3" id="KW-1185">Reference proteome</keyword>
<feature type="compositionally biased region" description="Basic and acidic residues" evidence="1">
    <location>
        <begin position="487"/>
        <end position="502"/>
    </location>
</feature>
<reference evidence="2" key="1">
    <citation type="submission" date="2023-07" db="EMBL/GenBank/DDBJ databases">
        <title>Chromosome-level genome assembly of Artemia franciscana.</title>
        <authorList>
            <person name="Jo E."/>
        </authorList>
    </citation>
    <scope>NUCLEOTIDE SEQUENCE</scope>
    <source>
        <tissue evidence="2">Whole body</tissue>
    </source>
</reference>
<feature type="region of interest" description="Disordered" evidence="1">
    <location>
        <begin position="627"/>
        <end position="676"/>
    </location>
</feature>
<feature type="compositionally biased region" description="Basic and acidic residues" evidence="1">
    <location>
        <begin position="583"/>
        <end position="602"/>
    </location>
</feature>
<feature type="compositionally biased region" description="Polar residues" evidence="1">
    <location>
        <begin position="551"/>
        <end position="582"/>
    </location>
</feature>
<evidence type="ECO:0000256" key="1">
    <source>
        <dbReference type="SAM" id="MobiDB-lite"/>
    </source>
</evidence>
<feature type="region of interest" description="Disordered" evidence="1">
    <location>
        <begin position="88"/>
        <end position="155"/>
    </location>
</feature>
<feature type="compositionally biased region" description="Basic and acidic residues" evidence="1">
    <location>
        <begin position="107"/>
        <end position="122"/>
    </location>
</feature>
<organism evidence="2 3">
    <name type="scientific">Artemia franciscana</name>
    <name type="common">Brine shrimp</name>
    <name type="synonym">Artemia sanfranciscana</name>
    <dbReference type="NCBI Taxonomy" id="6661"/>
    <lineage>
        <taxon>Eukaryota</taxon>
        <taxon>Metazoa</taxon>
        <taxon>Ecdysozoa</taxon>
        <taxon>Arthropoda</taxon>
        <taxon>Crustacea</taxon>
        <taxon>Branchiopoda</taxon>
        <taxon>Anostraca</taxon>
        <taxon>Artemiidae</taxon>
        <taxon>Artemia</taxon>
    </lineage>
</organism>
<feature type="compositionally biased region" description="Basic and acidic residues" evidence="1">
    <location>
        <begin position="537"/>
        <end position="550"/>
    </location>
</feature>
<feature type="compositionally biased region" description="Basic and acidic residues" evidence="1">
    <location>
        <begin position="286"/>
        <end position="301"/>
    </location>
</feature>
<feature type="compositionally biased region" description="Basic and acidic residues" evidence="1">
    <location>
        <begin position="646"/>
        <end position="659"/>
    </location>
</feature>
<protein>
    <submittedName>
        <fullName evidence="2">Uncharacterized protein</fullName>
    </submittedName>
</protein>
<sequence>MPTSNKRPFKGKKTIDIYSFQKEGEKIINGTLSSNRNTNVNLLEARDNRRSERDVPNNHQDQDISNSAMKTGTPVIIAQTILFDQDNSKSNVSAGSCPSEDSTATQSREDEKNSRQDEHKSISDPPTGWLSLEDPKEAEDETISEREVQSSHLYQGSSVTLTTVSYSKANQNRKTPETSVQSKCPVQKDLLGDKRTSWRRREKRTGSRWDIRCDERCKGSFQSGWTSRNDWNDKGRSEKDAPNSHQDQDTSNSDMATGTSERVVQISCLKQDDSNSYVTTGSCPSEHSRVTQGREDTGSRCETRCNERRKGLFQSGWRSRNDQLRTEYIRSSQGLYHQDGWPRTSRNYYGTKIYQQTKNKLYTLGKESNHQSKRETSNRNYRQYLSEKMQGNMKSDKEGIKERGQEASLSKEIAKIGAKDLIAASVETHMSRKRSKEDQTVRNYQHTKNENNRKEFDNLSYCYRCQQKILPVCKDMDFSNDTANSKKPTEQAFEHENKDSNRRSVKNASENYNSQENSAVACIGSIILNDKANSKNETEKTFKHENKDSNRTSVKNTSGNPILPENTTALPACTGSNVSNDKANSKKQTEQAFQHENKDSNRRSVKNTSENYVSQDNSAVLEQAVLAHKDSNDSSGKAKMSRIKTKNNEKSSPSEKDPQNLKQGRKKDNEKTHMQNNKIQFHGVAISAGISTNNKYHSRFSFLQNIWD</sequence>
<gene>
    <name evidence="2" type="ORF">QYM36_002723</name>
</gene>
<feature type="compositionally biased region" description="Basic and acidic residues" evidence="1">
    <location>
        <begin position="230"/>
        <end position="248"/>
    </location>
</feature>
<feature type="compositionally biased region" description="Polar residues" evidence="1">
    <location>
        <begin position="88"/>
        <end position="106"/>
    </location>
</feature>
<feature type="region of interest" description="Disordered" evidence="1">
    <location>
        <begin position="169"/>
        <end position="201"/>
    </location>
</feature>
<feature type="compositionally biased region" description="Basic and acidic residues" evidence="1">
    <location>
        <begin position="45"/>
        <end position="62"/>
    </location>
</feature>
<dbReference type="Proteomes" id="UP001187531">
    <property type="component" value="Unassembled WGS sequence"/>
</dbReference>
<name>A0AA88I993_ARTSF</name>
<accession>A0AA88I993</accession>
<dbReference type="AlphaFoldDB" id="A0AA88I993"/>